<dbReference type="InterPro" id="IPR011991">
    <property type="entry name" value="ArsR-like_HTH"/>
</dbReference>
<feature type="domain" description="Rhodanese" evidence="1">
    <location>
        <begin position="129"/>
        <end position="218"/>
    </location>
</feature>
<dbReference type="Proteomes" id="UP001185659">
    <property type="component" value="Unassembled WGS sequence"/>
</dbReference>
<dbReference type="NCBIfam" id="NF033788">
    <property type="entry name" value="HTH_metalloreg"/>
    <property type="match status" value="1"/>
</dbReference>
<sequence>MADRTGQQLYAQAAELARALASPHRIALLEHVAQGERPVERLAALTGLSMANASQHLQHLRRAGLVLARREGKNVLYRLGEGPVVPLLAALCAQVAHTHAEVMALVTGGENGMGAVETVSRDELLSRLRDETVLLLDVRTEEEFAQGHLPGAVNVPLDALEKRLAELPRDREVIAYCRGPYCMLSLDAALLLQREGVAASRLSDGFPDWKAAGLPVERLN</sequence>
<reference evidence="3 4" key="1">
    <citation type="submission" date="2023-10" db="EMBL/GenBank/DDBJ databases">
        <authorList>
            <person name="Venkata Ramana C."/>
            <person name="Sasikala C."/>
            <person name="Dhurka M."/>
        </authorList>
    </citation>
    <scope>NUCLEOTIDE SEQUENCE [LARGE SCALE GENOMIC DNA]</scope>
    <source>
        <strain evidence="3 4">KCTC 32151</strain>
    </source>
</reference>
<dbReference type="Pfam" id="PF00581">
    <property type="entry name" value="Rhodanese"/>
    <property type="match status" value="1"/>
</dbReference>
<dbReference type="PROSITE" id="PS50206">
    <property type="entry name" value="RHODANESE_3"/>
    <property type="match status" value="1"/>
</dbReference>
<dbReference type="InterPro" id="IPR036388">
    <property type="entry name" value="WH-like_DNA-bd_sf"/>
</dbReference>
<feature type="domain" description="HTH arsR-type" evidence="2">
    <location>
        <begin position="5"/>
        <end position="99"/>
    </location>
</feature>
<dbReference type="PROSITE" id="PS50987">
    <property type="entry name" value="HTH_ARSR_2"/>
    <property type="match status" value="1"/>
</dbReference>
<dbReference type="CDD" id="cd00090">
    <property type="entry name" value="HTH_ARSR"/>
    <property type="match status" value="1"/>
</dbReference>
<dbReference type="SMART" id="SM00418">
    <property type="entry name" value="HTH_ARSR"/>
    <property type="match status" value="1"/>
</dbReference>
<evidence type="ECO:0000313" key="4">
    <source>
        <dbReference type="Proteomes" id="UP001185659"/>
    </source>
</evidence>
<dbReference type="Gene3D" id="3.40.250.10">
    <property type="entry name" value="Rhodanese-like domain"/>
    <property type="match status" value="1"/>
</dbReference>
<dbReference type="SUPFAM" id="SSF52821">
    <property type="entry name" value="Rhodanese/Cell cycle control phosphatase"/>
    <property type="match status" value="1"/>
</dbReference>
<accession>A0ABU4AFX9</accession>
<dbReference type="PANTHER" id="PTHR43031">
    <property type="entry name" value="FAD-DEPENDENT OXIDOREDUCTASE"/>
    <property type="match status" value="1"/>
</dbReference>
<comment type="caution">
    <text evidence="3">The sequence shown here is derived from an EMBL/GenBank/DDBJ whole genome shotgun (WGS) entry which is preliminary data.</text>
</comment>
<dbReference type="Gene3D" id="1.10.10.10">
    <property type="entry name" value="Winged helix-like DNA-binding domain superfamily/Winged helix DNA-binding domain"/>
    <property type="match status" value="1"/>
</dbReference>
<dbReference type="InterPro" id="IPR050229">
    <property type="entry name" value="GlpE_sulfurtransferase"/>
</dbReference>
<dbReference type="InterPro" id="IPR036390">
    <property type="entry name" value="WH_DNA-bd_sf"/>
</dbReference>
<evidence type="ECO:0000259" key="2">
    <source>
        <dbReference type="PROSITE" id="PS50987"/>
    </source>
</evidence>
<dbReference type="SMART" id="SM00450">
    <property type="entry name" value="RHOD"/>
    <property type="match status" value="1"/>
</dbReference>
<dbReference type="InterPro" id="IPR001763">
    <property type="entry name" value="Rhodanese-like_dom"/>
</dbReference>
<protein>
    <submittedName>
        <fullName evidence="3">Metalloregulator ArsR/SmtB family transcription factor</fullName>
    </submittedName>
</protein>
<evidence type="ECO:0000313" key="3">
    <source>
        <dbReference type="EMBL" id="MDV6225159.1"/>
    </source>
</evidence>
<dbReference type="Pfam" id="PF12840">
    <property type="entry name" value="HTH_20"/>
    <property type="match status" value="1"/>
</dbReference>
<evidence type="ECO:0000259" key="1">
    <source>
        <dbReference type="PROSITE" id="PS50206"/>
    </source>
</evidence>
<dbReference type="PROSITE" id="PS00380">
    <property type="entry name" value="RHODANESE_1"/>
    <property type="match status" value="1"/>
</dbReference>
<dbReference type="SUPFAM" id="SSF46785">
    <property type="entry name" value="Winged helix' DNA-binding domain"/>
    <property type="match status" value="1"/>
</dbReference>
<dbReference type="RefSeq" id="WP_317560360.1">
    <property type="nucleotide sequence ID" value="NZ_JAWLIP010000001.1"/>
</dbReference>
<name>A0ABU4AFX9_9HYPH</name>
<dbReference type="PANTHER" id="PTHR43031:SF1">
    <property type="entry name" value="PYRIDINE NUCLEOTIDE-DISULPHIDE OXIDOREDUCTASE"/>
    <property type="match status" value="1"/>
</dbReference>
<dbReference type="InterPro" id="IPR001845">
    <property type="entry name" value="HTH_ArsR_DNA-bd_dom"/>
</dbReference>
<proteinExistence type="predicted"/>
<organism evidence="3 4">
    <name type="scientific">Nitratireductor aquimarinus</name>
    <dbReference type="NCBI Taxonomy" id="889300"/>
    <lineage>
        <taxon>Bacteria</taxon>
        <taxon>Pseudomonadati</taxon>
        <taxon>Pseudomonadota</taxon>
        <taxon>Alphaproteobacteria</taxon>
        <taxon>Hyphomicrobiales</taxon>
        <taxon>Phyllobacteriaceae</taxon>
        <taxon>Nitratireductor</taxon>
    </lineage>
</organism>
<dbReference type="InterPro" id="IPR036873">
    <property type="entry name" value="Rhodanese-like_dom_sf"/>
</dbReference>
<dbReference type="PRINTS" id="PR00778">
    <property type="entry name" value="HTHARSR"/>
</dbReference>
<dbReference type="EMBL" id="JAWLIP010000001">
    <property type="protein sequence ID" value="MDV6225159.1"/>
    <property type="molecule type" value="Genomic_DNA"/>
</dbReference>
<gene>
    <name evidence="3" type="ORF">R2G56_02570</name>
</gene>
<dbReference type="CDD" id="cd00158">
    <property type="entry name" value="RHOD"/>
    <property type="match status" value="1"/>
</dbReference>
<dbReference type="InterPro" id="IPR001307">
    <property type="entry name" value="Thiosulphate_STrfase_CS"/>
</dbReference>
<keyword evidence="4" id="KW-1185">Reference proteome</keyword>